<feature type="region of interest" description="Disordered" evidence="2">
    <location>
        <begin position="125"/>
        <end position="277"/>
    </location>
</feature>
<sequence>MTQDSLQLQSCVAREVKKRPCLYDPDHLGRWSKRRRELYWQDIADAVNAAAPPSPPRSKPRFFSAGVSAMDCQHIWKTLRGRYVREVRLGTRRAPDGTLIRARSQWALFRRLDFLRDHIRPRTRLQDSSQADANGTECVDYTDTTEPALVSDDVGAGRREGEVVSPVDLEFDVCPGSSDVDDPGLSDGGARVPGSPATAPPTVAPTSEGTTDGRGRERPPSAVPPVVPTVPPHRGGSERGTERNNTRSEDQGQRRRRREGEAHWTQDDRGEEEAQKSADLESALCRFLTATVRTVTSWTTPGVAPAQSATGRNAGRRPQVRVNADDADALFLLGLRDLMGALDDVSKSRAQIDILRLLRERVAEGPAESDGNAGRATGAV</sequence>
<gene>
    <name evidence="5" type="ORF">V5799_002327</name>
</gene>
<dbReference type="Pfam" id="PF10545">
    <property type="entry name" value="MADF_DNA_bdg"/>
    <property type="match status" value="1"/>
</dbReference>
<reference evidence="5 6" key="1">
    <citation type="journal article" date="2023" name="Arcadia Sci">
        <title>De novo assembly of a long-read Amblyomma americanum tick genome.</title>
        <authorList>
            <person name="Chou S."/>
            <person name="Poskanzer K.E."/>
            <person name="Rollins M."/>
            <person name="Thuy-Boun P.S."/>
        </authorList>
    </citation>
    <scope>NUCLEOTIDE SEQUENCE [LARGE SCALE GENOMIC DNA]</scope>
    <source>
        <strain evidence="5">F_SG_1</strain>
        <tissue evidence="5">Salivary glands</tissue>
    </source>
</reference>
<comment type="subcellular location">
    <subcellularLocation>
        <location evidence="1">Nucleus</location>
    </subcellularLocation>
</comment>
<dbReference type="GO" id="GO:0005634">
    <property type="term" value="C:nucleus"/>
    <property type="evidence" value="ECO:0007669"/>
    <property type="project" value="UniProtKB-SubCell"/>
</dbReference>
<dbReference type="AlphaFoldDB" id="A0AAQ4CXN2"/>
<feature type="compositionally biased region" description="Basic and acidic residues" evidence="2">
    <location>
        <begin position="235"/>
        <end position="277"/>
    </location>
</feature>
<accession>A0AAQ4CXN2</accession>
<dbReference type="PANTHER" id="PTHR12243:SF67">
    <property type="entry name" value="COREPRESSOR OF PANGOLIN, ISOFORM A-RELATED"/>
    <property type="match status" value="1"/>
</dbReference>
<organism evidence="5 6">
    <name type="scientific">Amblyomma americanum</name>
    <name type="common">Lone star tick</name>
    <dbReference type="NCBI Taxonomy" id="6943"/>
    <lineage>
        <taxon>Eukaryota</taxon>
        <taxon>Metazoa</taxon>
        <taxon>Ecdysozoa</taxon>
        <taxon>Arthropoda</taxon>
        <taxon>Chelicerata</taxon>
        <taxon>Arachnida</taxon>
        <taxon>Acari</taxon>
        <taxon>Parasitiformes</taxon>
        <taxon>Ixodida</taxon>
        <taxon>Ixodoidea</taxon>
        <taxon>Ixodidae</taxon>
        <taxon>Amblyomminae</taxon>
        <taxon>Amblyomma</taxon>
    </lineage>
</organism>
<evidence type="ECO:0000313" key="5">
    <source>
        <dbReference type="EMBL" id="KAK8754972.1"/>
    </source>
</evidence>
<keyword evidence="6" id="KW-1185">Reference proteome</keyword>
<dbReference type="EMBL" id="JARKHS020036799">
    <property type="protein sequence ID" value="KAK8754972.1"/>
    <property type="molecule type" value="Genomic_DNA"/>
</dbReference>
<dbReference type="PROSITE" id="PS51031">
    <property type="entry name" value="BESS"/>
    <property type="match status" value="1"/>
</dbReference>
<dbReference type="InterPro" id="IPR004210">
    <property type="entry name" value="BESS_motif"/>
</dbReference>
<protein>
    <recommendedName>
        <fullName evidence="7">Alcohol dehydrogenase transcription factor myb/sant-like protein</fullName>
    </recommendedName>
</protein>
<dbReference type="InterPro" id="IPR039353">
    <property type="entry name" value="TF_Adf1"/>
</dbReference>
<evidence type="ECO:0000259" key="4">
    <source>
        <dbReference type="PROSITE" id="PS51031"/>
    </source>
</evidence>
<feature type="compositionally biased region" description="Pro residues" evidence="2">
    <location>
        <begin position="221"/>
        <end position="231"/>
    </location>
</feature>
<name>A0AAQ4CXN2_AMBAM</name>
<evidence type="ECO:0000256" key="2">
    <source>
        <dbReference type="SAM" id="MobiDB-lite"/>
    </source>
</evidence>
<feature type="domain" description="BESS" evidence="4">
    <location>
        <begin position="325"/>
        <end position="364"/>
    </location>
</feature>
<dbReference type="PANTHER" id="PTHR12243">
    <property type="entry name" value="MADF DOMAIN TRANSCRIPTION FACTOR"/>
    <property type="match status" value="1"/>
</dbReference>
<feature type="domain" description="MADF" evidence="3">
    <location>
        <begin position="11"/>
        <end position="120"/>
    </location>
</feature>
<comment type="caution">
    <text evidence="5">The sequence shown here is derived from an EMBL/GenBank/DDBJ whole genome shotgun (WGS) entry which is preliminary data.</text>
</comment>
<keyword evidence="1" id="KW-0539">Nucleus</keyword>
<dbReference type="GO" id="GO:0003677">
    <property type="term" value="F:DNA binding"/>
    <property type="evidence" value="ECO:0007669"/>
    <property type="project" value="InterPro"/>
</dbReference>
<evidence type="ECO:0000313" key="6">
    <source>
        <dbReference type="Proteomes" id="UP001321473"/>
    </source>
</evidence>
<dbReference type="SMART" id="SM00595">
    <property type="entry name" value="MADF"/>
    <property type="match status" value="1"/>
</dbReference>
<dbReference type="PROSITE" id="PS51029">
    <property type="entry name" value="MADF"/>
    <property type="match status" value="1"/>
</dbReference>
<dbReference type="Proteomes" id="UP001321473">
    <property type="component" value="Unassembled WGS sequence"/>
</dbReference>
<proteinExistence type="predicted"/>
<evidence type="ECO:0008006" key="7">
    <source>
        <dbReference type="Google" id="ProtNLM"/>
    </source>
</evidence>
<evidence type="ECO:0000259" key="3">
    <source>
        <dbReference type="PROSITE" id="PS51029"/>
    </source>
</evidence>
<evidence type="ECO:0000256" key="1">
    <source>
        <dbReference type="PROSITE-ProRule" id="PRU00371"/>
    </source>
</evidence>
<dbReference type="InterPro" id="IPR006578">
    <property type="entry name" value="MADF-dom"/>
</dbReference>